<dbReference type="InterPro" id="IPR002035">
    <property type="entry name" value="VWF_A"/>
</dbReference>
<dbReference type="SUPFAM" id="SSF53300">
    <property type="entry name" value="vWA-like"/>
    <property type="match status" value="1"/>
</dbReference>
<dbReference type="PROSITE" id="PS51468">
    <property type="entry name" value="VIT"/>
    <property type="match status" value="1"/>
</dbReference>
<dbReference type="OrthoDB" id="1729737at2759"/>
<reference evidence="5" key="1">
    <citation type="submission" date="2017-02" db="UniProtKB">
        <authorList>
            <consortium name="WormBaseParasite"/>
        </authorList>
    </citation>
    <scope>IDENTIFICATION</scope>
</reference>
<feature type="domain" description="VWFA" evidence="1">
    <location>
        <begin position="212"/>
        <end position="320"/>
    </location>
</feature>
<dbReference type="Pfam" id="PF13768">
    <property type="entry name" value="VWA_3"/>
    <property type="match status" value="1"/>
</dbReference>
<dbReference type="WBParaSite" id="TTAC_0001101301-mRNA-1">
    <property type="protein sequence ID" value="TTAC_0001101301-mRNA-1"/>
    <property type="gene ID" value="TTAC_0001101301"/>
</dbReference>
<dbReference type="Proteomes" id="UP000274429">
    <property type="component" value="Unassembled WGS sequence"/>
</dbReference>
<name>A0A0R3XBT6_HYDTA</name>
<dbReference type="Gene3D" id="3.40.50.410">
    <property type="entry name" value="von Willebrand factor, type A domain"/>
    <property type="match status" value="1"/>
</dbReference>
<reference evidence="3 4" key="2">
    <citation type="submission" date="2018-11" db="EMBL/GenBank/DDBJ databases">
        <authorList>
            <consortium name="Pathogen Informatics"/>
        </authorList>
    </citation>
    <scope>NUCLEOTIDE SEQUENCE [LARGE SCALE GENOMIC DNA]</scope>
</reference>
<dbReference type="SMART" id="SM00609">
    <property type="entry name" value="VIT"/>
    <property type="match status" value="1"/>
</dbReference>
<gene>
    <name evidence="3" type="ORF">TTAC_LOCUS10996</name>
</gene>
<dbReference type="STRING" id="6205.A0A0R3XBT6"/>
<dbReference type="InterPro" id="IPR013694">
    <property type="entry name" value="VIT"/>
</dbReference>
<evidence type="ECO:0000313" key="5">
    <source>
        <dbReference type="WBParaSite" id="TTAC_0001101301-mRNA-1"/>
    </source>
</evidence>
<organism evidence="5">
    <name type="scientific">Hydatigena taeniaeformis</name>
    <name type="common">Feline tapeworm</name>
    <name type="synonym">Taenia taeniaeformis</name>
    <dbReference type="NCBI Taxonomy" id="6205"/>
    <lineage>
        <taxon>Eukaryota</taxon>
        <taxon>Metazoa</taxon>
        <taxon>Spiralia</taxon>
        <taxon>Lophotrochozoa</taxon>
        <taxon>Platyhelminthes</taxon>
        <taxon>Cestoda</taxon>
        <taxon>Eucestoda</taxon>
        <taxon>Cyclophyllidea</taxon>
        <taxon>Taeniidae</taxon>
        <taxon>Hydatigera</taxon>
    </lineage>
</organism>
<dbReference type="PROSITE" id="PS50234">
    <property type="entry name" value="VWFA"/>
    <property type="match status" value="1"/>
</dbReference>
<dbReference type="EMBL" id="UYWX01022697">
    <property type="protein sequence ID" value="VDM35976.1"/>
    <property type="molecule type" value="Genomic_DNA"/>
</dbReference>
<accession>A0A0R3XBT6</accession>
<evidence type="ECO:0000259" key="1">
    <source>
        <dbReference type="PROSITE" id="PS50234"/>
    </source>
</evidence>
<proteinExistence type="predicted"/>
<protein>
    <submittedName>
        <fullName evidence="5">VWFA domain-containing protein</fullName>
    </submittedName>
</protein>
<dbReference type="InterPro" id="IPR036465">
    <property type="entry name" value="vWFA_dom_sf"/>
</dbReference>
<evidence type="ECO:0000259" key="2">
    <source>
        <dbReference type="PROSITE" id="PS51468"/>
    </source>
</evidence>
<feature type="domain" description="VIT" evidence="2">
    <location>
        <begin position="1"/>
        <end position="128"/>
    </location>
</feature>
<dbReference type="AlphaFoldDB" id="A0A0R3XBT6"/>
<keyword evidence="4" id="KW-1185">Reference proteome</keyword>
<dbReference type="Pfam" id="PF08487">
    <property type="entry name" value="VIT"/>
    <property type="match status" value="1"/>
</dbReference>
<evidence type="ECO:0000313" key="3">
    <source>
        <dbReference type="EMBL" id="VDM35976.1"/>
    </source>
</evidence>
<sequence length="344" mass="38916">MFDSNVCAIESLPLKDITVEANINNFFVDVSTKYSYENNSNELLESSFVFPIESGGVVYEFEVFVGDERFLGVCRERNEAQFIYDEGSEKNRTVFILLEDEEMTDVFSMKIGNIPAKEKVFVRISYFLKLTTLNHLVGVSREDEIITIFSLPVLVNLRYSPKKDFQMEITCDNASTFSSLECSSERSGFFSADCVLVNFFSQIPFPYRPNAEIIFIIDRSGSMDGDPIQQAAQSLLILLKSLPSKCRFQIVGFGSTYKMLFPEPQANTEDNVSTALEYQRNLSADMGGTEVLSVLTAVYASKMTGSADHWRREIIFLTDGGVVNHAEVSQTLFISFIFQQIRYL</sequence>
<dbReference type="PANTHER" id="PTHR45737">
    <property type="entry name" value="VON WILLEBRAND FACTOR A DOMAIN-CONTAINING PROTEIN 5A"/>
    <property type="match status" value="1"/>
</dbReference>
<evidence type="ECO:0000313" key="4">
    <source>
        <dbReference type="Proteomes" id="UP000274429"/>
    </source>
</evidence>
<dbReference type="PANTHER" id="PTHR45737:SF6">
    <property type="entry name" value="VON WILLEBRAND FACTOR A DOMAIN-CONTAINING PROTEIN 5A"/>
    <property type="match status" value="1"/>
</dbReference>